<feature type="compositionally biased region" description="Low complexity" evidence="1">
    <location>
        <begin position="62"/>
        <end position="74"/>
    </location>
</feature>
<evidence type="ECO:0000256" key="1">
    <source>
        <dbReference type="SAM" id="MobiDB-lite"/>
    </source>
</evidence>
<feature type="compositionally biased region" description="Polar residues" evidence="1">
    <location>
        <begin position="52"/>
        <end position="61"/>
    </location>
</feature>
<feature type="region of interest" description="Disordered" evidence="1">
    <location>
        <begin position="45"/>
        <end position="74"/>
    </location>
</feature>
<dbReference type="Proteomes" id="UP000054018">
    <property type="component" value="Unassembled WGS sequence"/>
</dbReference>
<evidence type="ECO:0000313" key="3">
    <source>
        <dbReference type="Proteomes" id="UP000054018"/>
    </source>
</evidence>
<gene>
    <name evidence="2" type="ORF">PISMIDRAFT_675457</name>
</gene>
<reference evidence="2 3" key="1">
    <citation type="submission" date="2014-04" db="EMBL/GenBank/DDBJ databases">
        <authorList>
            <consortium name="DOE Joint Genome Institute"/>
            <person name="Kuo A."/>
            <person name="Kohler A."/>
            <person name="Costa M.D."/>
            <person name="Nagy L.G."/>
            <person name="Floudas D."/>
            <person name="Copeland A."/>
            <person name="Barry K.W."/>
            <person name="Cichocki N."/>
            <person name="Veneault-Fourrey C."/>
            <person name="LaButti K."/>
            <person name="Lindquist E.A."/>
            <person name="Lipzen A."/>
            <person name="Lundell T."/>
            <person name="Morin E."/>
            <person name="Murat C."/>
            <person name="Sun H."/>
            <person name="Tunlid A."/>
            <person name="Henrissat B."/>
            <person name="Grigoriev I.V."/>
            <person name="Hibbett D.S."/>
            <person name="Martin F."/>
            <person name="Nordberg H.P."/>
            <person name="Cantor M.N."/>
            <person name="Hua S.X."/>
        </authorList>
    </citation>
    <scope>NUCLEOTIDE SEQUENCE [LARGE SCALE GENOMIC DNA]</scope>
    <source>
        <strain evidence="2 3">441</strain>
    </source>
</reference>
<reference evidence="3" key="2">
    <citation type="submission" date="2015-01" db="EMBL/GenBank/DDBJ databases">
        <title>Evolutionary Origins and Diversification of the Mycorrhizal Mutualists.</title>
        <authorList>
            <consortium name="DOE Joint Genome Institute"/>
            <consortium name="Mycorrhizal Genomics Consortium"/>
            <person name="Kohler A."/>
            <person name="Kuo A."/>
            <person name="Nagy L.G."/>
            <person name="Floudas D."/>
            <person name="Copeland A."/>
            <person name="Barry K.W."/>
            <person name="Cichocki N."/>
            <person name="Veneault-Fourrey C."/>
            <person name="LaButti K."/>
            <person name="Lindquist E.A."/>
            <person name="Lipzen A."/>
            <person name="Lundell T."/>
            <person name="Morin E."/>
            <person name="Murat C."/>
            <person name="Riley R."/>
            <person name="Ohm R."/>
            <person name="Sun H."/>
            <person name="Tunlid A."/>
            <person name="Henrissat B."/>
            <person name="Grigoriev I.V."/>
            <person name="Hibbett D.S."/>
            <person name="Martin F."/>
        </authorList>
    </citation>
    <scope>NUCLEOTIDE SEQUENCE [LARGE SCALE GENOMIC DNA]</scope>
    <source>
        <strain evidence="3">441</strain>
    </source>
</reference>
<dbReference type="AlphaFoldDB" id="A0A0D0A444"/>
<keyword evidence="3" id="KW-1185">Reference proteome</keyword>
<dbReference type="OrthoDB" id="2676784at2759"/>
<proteinExistence type="predicted"/>
<dbReference type="HOGENOM" id="CLU_185483_1_1_1"/>
<accession>A0A0D0A444</accession>
<evidence type="ECO:0000313" key="2">
    <source>
        <dbReference type="EMBL" id="KIK26828.1"/>
    </source>
</evidence>
<sequence>MMPEIHPCEPSDDQVHLRRIMLDAGARTSKHQLLLAARAAEQAKWSGANKGVLTTDSQGITSSTSSQAPSESVV</sequence>
<dbReference type="EMBL" id="KN833699">
    <property type="protein sequence ID" value="KIK26828.1"/>
    <property type="molecule type" value="Genomic_DNA"/>
</dbReference>
<name>A0A0D0A444_9AGAM</name>
<organism evidence="2 3">
    <name type="scientific">Pisolithus microcarpus 441</name>
    <dbReference type="NCBI Taxonomy" id="765257"/>
    <lineage>
        <taxon>Eukaryota</taxon>
        <taxon>Fungi</taxon>
        <taxon>Dikarya</taxon>
        <taxon>Basidiomycota</taxon>
        <taxon>Agaricomycotina</taxon>
        <taxon>Agaricomycetes</taxon>
        <taxon>Agaricomycetidae</taxon>
        <taxon>Boletales</taxon>
        <taxon>Sclerodermatineae</taxon>
        <taxon>Pisolithaceae</taxon>
        <taxon>Pisolithus</taxon>
    </lineage>
</organism>
<protein>
    <submittedName>
        <fullName evidence="2">Uncharacterized protein</fullName>
    </submittedName>
</protein>